<gene>
    <name evidence="1" type="ORF">BJ085DRAFT_41518</name>
</gene>
<organism evidence="1 2">
    <name type="scientific">Dimargaris cristalligena</name>
    <dbReference type="NCBI Taxonomy" id="215637"/>
    <lineage>
        <taxon>Eukaryota</taxon>
        <taxon>Fungi</taxon>
        <taxon>Fungi incertae sedis</taxon>
        <taxon>Zoopagomycota</taxon>
        <taxon>Kickxellomycotina</taxon>
        <taxon>Dimargaritomycetes</taxon>
        <taxon>Dimargaritales</taxon>
        <taxon>Dimargaritaceae</taxon>
        <taxon>Dimargaris</taxon>
    </lineage>
</organism>
<protein>
    <submittedName>
        <fullName evidence="1">Uncharacterized protein</fullName>
    </submittedName>
</protein>
<name>A0A4Q0A227_9FUNG</name>
<reference evidence="2" key="1">
    <citation type="journal article" date="2018" name="Nat. Microbiol.">
        <title>Leveraging single-cell genomics to expand the fungal tree of life.</title>
        <authorList>
            <person name="Ahrendt S.R."/>
            <person name="Quandt C.A."/>
            <person name="Ciobanu D."/>
            <person name="Clum A."/>
            <person name="Salamov A."/>
            <person name="Andreopoulos B."/>
            <person name="Cheng J.F."/>
            <person name="Woyke T."/>
            <person name="Pelin A."/>
            <person name="Henrissat B."/>
            <person name="Reynolds N.K."/>
            <person name="Benny G.L."/>
            <person name="Smith M.E."/>
            <person name="James T.Y."/>
            <person name="Grigoriev I.V."/>
        </authorList>
    </citation>
    <scope>NUCLEOTIDE SEQUENCE [LARGE SCALE GENOMIC DNA]</scope>
    <source>
        <strain evidence="2">RSA 468</strain>
    </source>
</reference>
<sequence length="215" mass="25129">MSDPSVFEDPTFPTAANIFFPNDNATPVEGRVIKTFHLWRDKHGSMNKSYYDSDGTQAYRKRTDFLGARKRLISAKTDATVWEQCWFQYAFLRRRYYNSRTKSIATLNIDTGLHFPTFQFEWEGKTYTWQNRRPLTLSMQCYEKNTENMLADFRGGLHWKLVGRLRLFLPGKPTADLEELLMICLIDMLEMQILLGKFNLPEENQTKGDLGAQSQ</sequence>
<keyword evidence="2" id="KW-1185">Reference proteome</keyword>
<dbReference type="EMBL" id="ML002223">
    <property type="protein sequence ID" value="RKP40153.1"/>
    <property type="molecule type" value="Genomic_DNA"/>
</dbReference>
<accession>A0A4Q0A227</accession>
<evidence type="ECO:0000313" key="2">
    <source>
        <dbReference type="Proteomes" id="UP000268162"/>
    </source>
</evidence>
<proteinExistence type="predicted"/>
<dbReference type="Proteomes" id="UP000268162">
    <property type="component" value="Unassembled WGS sequence"/>
</dbReference>
<evidence type="ECO:0000313" key="1">
    <source>
        <dbReference type="EMBL" id="RKP40153.1"/>
    </source>
</evidence>
<dbReference type="AlphaFoldDB" id="A0A4Q0A227"/>